<dbReference type="Proteomes" id="UP000440578">
    <property type="component" value="Unassembled WGS sequence"/>
</dbReference>
<proteinExistence type="predicted"/>
<reference evidence="1 2" key="1">
    <citation type="submission" date="2019-07" db="EMBL/GenBank/DDBJ databases">
        <title>Draft genome assembly of a fouling barnacle, Amphibalanus amphitrite (Darwin, 1854): The first reference genome for Thecostraca.</title>
        <authorList>
            <person name="Kim W."/>
        </authorList>
    </citation>
    <scope>NUCLEOTIDE SEQUENCE [LARGE SCALE GENOMIC DNA]</scope>
    <source>
        <strain evidence="1">SNU_AA5</strain>
        <tissue evidence="1">Soma without cirri and trophi</tissue>
    </source>
</reference>
<protein>
    <submittedName>
        <fullName evidence="1">Uncharacterized protein</fullName>
    </submittedName>
</protein>
<dbReference type="AlphaFoldDB" id="A0A6A4WFB3"/>
<keyword evidence="2" id="KW-1185">Reference proteome</keyword>
<evidence type="ECO:0000313" key="1">
    <source>
        <dbReference type="EMBL" id="KAF0302534.1"/>
    </source>
</evidence>
<name>A0A6A4WFB3_AMPAM</name>
<dbReference type="OrthoDB" id="10252227at2759"/>
<accession>A0A6A4WFB3</accession>
<dbReference type="EMBL" id="VIIS01001050">
    <property type="protein sequence ID" value="KAF0302534.1"/>
    <property type="molecule type" value="Genomic_DNA"/>
</dbReference>
<gene>
    <name evidence="1" type="ORF">FJT64_025371</name>
</gene>
<organism evidence="1 2">
    <name type="scientific">Amphibalanus amphitrite</name>
    <name type="common">Striped barnacle</name>
    <name type="synonym">Balanus amphitrite</name>
    <dbReference type="NCBI Taxonomy" id="1232801"/>
    <lineage>
        <taxon>Eukaryota</taxon>
        <taxon>Metazoa</taxon>
        <taxon>Ecdysozoa</taxon>
        <taxon>Arthropoda</taxon>
        <taxon>Crustacea</taxon>
        <taxon>Multicrustacea</taxon>
        <taxon>Cirripedia</taxon>
        <taxon>Thoracica</taxon>
        <taxon>Thoracicalcarea</taxon>
        <taxon>Balanomorpha</taxon>
        <taxon>Balanoidea</taxon>
        <taxon>Balanidae</taxon>
        <taxon>Amphibalaninae</taxon>
        <taxon>Amphibalanus</taxon>
    </lineage>
</organism>
<comment type="caution">
    <text evidence="1">The sequence shown here is derived from an EMBL/GenBank/DDBJ whole genome shotgun (WGS) entry which is preliminary data.</text>
</comment>
<evidence type="ECO:0000313" key="2">
    <source>
        <dbReference type="Proteomes" id="UP000440578"/>
    </source>
</evidence>
<sequence length="84" mass="8907">MSFEGASYEDMSPLTSYVSLLSAHLGSVSALQRSVVGHVLAEWAQKASEQAGDLVGSDGARTSRRQAELCSFFNCSGNPRLIGI</sequence>